<keyword evidence="4" id="KW-0804">Transcription</keyword>
<comment type="caution">
    <text evidence="6">The sequence shown here is derived from an EMBL/GenBank/DDBJ whole genome shotgun (WGS) entry which is preliminary data.</text>
</comment>
<comment type="similarity">
    <text evidence="1">Belongs to the LysR transcriptional regulatory family.</text>
</comment>
<dbReference type="Pfam" id="PF00126">
    <property type="entry name" value="HTH_1"/>
    <property type="match status" value="1"/>
</dbReference>
<evidence type="ECO:0000259" key="5">
    <source>
        <dbReference type="PROSITE" id="PS50931"/>
    </source>
</evidence>
<evidence type="ECO:0000256" key="2">
    <source>
        <dbReference type="ARBA" id="ARBA00023015"/>
    </source>
</evidence>
<name>A0A132C194_9RHOB</name>
<organism evidence="6 7">
    <name type="scientific">Tritonibacter horizontis</name>
    <dbReference type="NCBI Taxonomy" id="1768241"/>
    <lineage>
        <taxon>Bacteria</taxon>
        <taxon>Pseudomonadati</taxon>
        <taxon>Pseudomonadota</taxon>
        <taxon>Alphaproteobacteria</taxon>
        <taxon>Rhodobacterales</taxon>
        <taxon>Paracoccaceae</taxon>
        <taxon>Tritonibacter</taxon>
    </lineage>
</organism>
<dbReference type="GO" id="GO:0003700">
    <property type="term" value="F:DNA-binding transcription factor activity"/>
    <property type="evidence" value="ECO:0007669"/>
    <property type="project" value="InterPro"/>
</dbReference>
<dbReference type="PROSITE" id="PS50931">
    <property type="entry name" value="HTH_LYSR"/>
    <property type="match status" value="1"/>
</dbReference>
<dbReference type="CDD" id="cd05466">
    <property type="entry name" value="PBP2_LTTR_substrate"/>
    <property type="match status" value="1"/>
</dbReference>
<keyword evidence="2" id="KW-0805">Transcription regulation</keyword>
<dbReference type="InterPro" id="IPR000847">
    <property type="entry name" value="LysR_HTH_N"/>
</dbReference>
<dbReference type="PANTHER" id="PTHR30126:SF99">
    <property type="entry name" value="TRANSCRIPTIONAL REGULATOR LYSR FAMILY"/>
    <property type="match status" value="1"/>
</dbReference>
<dbReference type="Proteomes" id="UP000068382">
    <property type="component" value="Unassembled WGS sequence"/>
</dbReference>
<dbReference type="InterPro" id="IPR036390">
    <property type="entry name" value="WH_DNA-bd_sf"/>
</dbReference>
<dbReference type="InterPro" id="IPR005119">
    <property type="entry name" value="LysR_subst-bd"/>
</dbReference>
<dbReference type="PATRIC" id="fig|1768241.3.peg.816"/>
<dbReference type="PRINTS" id="PR00039">
    <property type="entry name" value="HTHLYSR"/>
</dbReference>
<dbReference type="SUPFAM" id="SSF53850">
    <property type="entry name" value="Periplasmic binding protein-like II"/>
    <property type="match status" value="1"/>
</dbReference>
<gene>
    <name evidence="6" type="primary">cynR_1</name>
    <name evidence="6" type="ORF">TRIHO_07910</name>
</gene>
<keyword evidence="3" id="KW-0238">DNA-binding</keyword>
<dbReference type="SUPFAM" id="SSF46785">
    <property type="entry name" value="Winged helix' DNA-binding domain"/>
    <property type="match status" value="1"/>
</dbReference>
<dbReference type="GO" id="GO:0000976">
    <property type="term" value="F:transcription cis-regulatory region binding"/>
    <property type="evidence" value="ECO:0007669"/>
    <property type="project" value="TreeGrafter"/>
</dbReference>
<feature type="domain" description="HTH lysR-type" evidence="5">
    <location>
        <begin position="3"/>
        <end position="60"/>
    </location>
</feature>
<evidence type="ECO:0000256" key="1">
    <source>
        <dbReference type="ARBA" id="ARBA00009437"/>
    </source>
</evidence>
<keyword evidence="7" id="KW-1185">Reference proteome</keyword>
<evidence type="ECO:0000313" key="7">
    <source>
        <dbReference type="Proteomes" id="UP000068382"/>
    </source>
</evidence>
<dbReference type="PANTHER" id="PTHR30126">
    <property type="entry name" value="HTH-TYPE TRANSCRIPTIONAL REGULATOR"/>
    <property type="match status" value="1"/>
</dbReference>
<dbReference type="InterPro" id="IPR036388">
    <property type="entry name" value="WH-like_DNA-bd_sf"/>
</dbReference>
<protein>
    <submittedName>
        <fullName evidence="6">HTH-type transcriptional regulator CynR</fullName>
    </submittedName>
</protein>
<proteinExistence type="inferred from homology"/>
<evidence type="ECO:0000313" key="6">
    <source>
        <dbReference type="EMBL" id="KUP94313.1"/>
    </source>
</evidence>
<reference evidence="6 7" key="1">
    <citation type="submission" date="2015-12" db="EMBL/GenBank/DDBJ databases">
        <title>Genome sequence of the marine Rhodobacteraceae strain O3.65, Candidatus Tritonibacter horizontis.</title>
        <authorList>
            <person name="Poehlein A."/>
            <person name="Giebel H.A."/>
            <person name="Voget S."/>
            <person name="Brinkhoff T."/>
        </authorList>
    </citation>
    <scope>NUCLEOTIDE SEQUENCE [LARGE SCALE GENOMIC DNA]</scope>
    <source>
        <strain evidence="6 7">O3.65</strain>
    </source>
</reference>
<dbReference type="AlphaFoldDB" id="A0A132C194"/>
<evidence type="ECO:0000256" key="4">
    <source>
        <dbReference type="ARBA" id="ARBA00023163"/>
    </source>
</evidence>
<dbReference type="Gene3D" id="1.10.10.10">
    <property type="entry name" value="Winged helix-like DNA-binding domain superfamily/Winged helix DNA-binding domain"/>
    <property type="match status" value="1"/>
</dbReference>
<sequence length="296" mass="33200">MMLNATWIETFTVLAEEGHFTRAAERLNMTQPGVSQQLRKLERQLGQKLIAQDGKSFTLTDAGETVRDLGLSRRAEEKTLRDEITREDPNVGELRIACSGSFALLLYPRAIDLMRDAPKLAIHVEAAPQDRVLEGVLDGRFDLGVVSEEPRHPRIDAQHIGQEELCLVLPKGRGQTVGFDDLENLGLVAHPDVYRYANELFSLNFPMAFTGSDRLRLRTYVNQIGQIPGPVAEGLGYTLLPRSGLATFPFADRVEVARLPLPRYQQLWSISRRNLTPSARLKRIKAFVKELATTLD</sequence>
<evidence type="ECO:0000256" key="3">
    <source>
        <dbReference type="ARBA" id="ARBA00023125"/>
    </source>
</evidence>
<accession>A0A132C194</accession>
<dbReference type="Gene3D" id="3.40.190.10">
    <property type="entry name" value="Periplasmic binding protein-like II"/>
    <property type="match status" value="2"/>
</dbReference>
<dbReference type="Pfam" id="PF03466">
    <property type="entry name" value="LysR_substrate"/>
    <property type="match status" value="1"/>
</dbReference>
<dbReference type="EMBL" id="LPUY01000020">
    <property type="protein sequence ID" value="KUP94313.1"/>
    <property type="molecule type" value="Genomic_DNA"/>
</dbReference>